<dbReference type="EMBL" id="SBJO01000220">
    <property type="protein sequence ID" value="KAF9762041.1"/>
    <property type="molecule type" value="Genomic_DNA"/>
</dbReference>
<dbReference type="AlphaFoldDB" id="A0A9P6GY01"/>
<dbReference type="PANTHER" id="PTHR12277:SF81">
    <property type="entry name" value="PROTEIN ABHD13"/>
    <property type="match status" value="1"/>
</dbReference>
<comment type="caution">
    <text evidence="2">The sequence shown here is derived from an EMBL/GenBank/DDBJ whole genome shotgun (WGS) entry which is preliminary data.</text>
</comment>
<name>A0A9P6GY01_9MICR</name>
<proteinExistence type="predicted"/>
<dbReference type="Gene3D" id="3.40.50.1820">
    <property type="entry name" value="alpha/beta hydrolase"/>
    <property type="match status" value="1"/>
</dbReference>
<keyword evidence="3" id="KW-1185">Reference proteome</keyword>
<accession>A0A9P6GY01</accession>
<dbReference type="Proteomes" id="UP000740883">
    <property type="component" value="Unassembled WGS sequence"/>
</dbReference>
<keyword evidence="1" id="KW-0472">Membrane</keyword>
<gene>
    <name evidence="2" type="ORF">NGRA_2254</name>
</gene>
<keyword evidence="1" id="KW-1133">Transmembrane helix</keyword>
<dbReference type="SUPFAM" id="SSF53474">
    <property type="entry name" value="alpha/beta-Hydrolases"/>
    <property type="match status" value="1"/>
</dbReference>
<evidence type="ECO:0000313" key="2">
    <source>
        <dbReference type="EMBL" id="KAF9762041.1"/>
    </source>
</evidence>
<dbReference type="OrthoDB" id="2193051at2759"/>
<sequence length="265" mass="30919">MKNRISCFLMVTWNILFLISVLLFVFQRRIYLIRSWERLENSEKYKTVKLEAEDGNPVDLRFIDNGEDVDVFVMFGNVIEERMYVSLDILMKNIGIQCNVFSYFYRGFLNNPGRATEEETMRDLQAVGKYLKTRKKRQFAFAFSFGCAVVLKLANINNFEGIVLINPFASLRSTVESIYIFKPVACFLVDTWDNVRAIKKVKNTPILIFTSEQDSVVPPEHSAILKRNNEDAKQEILLKIDHNDIFKRVVMVKILMFLKNMIINV</sequence>
<evidence type="ECO:0008006" key="4">
    <source>
        <dbReference type="Google" id="ProtNLM"/>
    </source>
</evidence>
<evidence type="ECO:0000313" key="3">
    <source>
        <dbReference type="Proteomes" id="UP000740883"/>
    </source>
</evidence>
<feature type="transmembrane region" description="Helical" evidence="1">
    <location>
        <begin position="6"/>
        <end position="26"/>
    </location>
</feature>
<evidence type="ECO:0000256" key="1">
    <source>
        <dbReference type="SAM" id="Phobius"/>
    </source>
</evidence>
<reference evidence="2 3" key="1">
    <citation type="journal article" date="2020" name="Genome Biol. Evol.">
        <title>Comparative genomics of strictly vertically transmitted, feminizing microsporidia endosymbionts of amphipod crustaceans.</title>
        <authorList>
            <person name="Cormier A."/>
            <person name="Chebbi M.A."/>
            <person name="Giraud I."/>
            <person name="Wattier R."/>
            <person name="Teixeira M."/>
            <person name="Gilbert C."/>
            <person name="Rigaud T."/>
            <person name="Cordaux R."/>
        </authorList>
    </citation>
    <scope>NUCLEOTIDE SEQUENCE [LARGE SCALE GENOMIC DNA]</scope>
    <source>
        <strain evidence="2 3">Ou3-Ou53</strain>
    </source>
</reference>
<organism evidence="2 3">
    <name type="scientific">Nosema granulosis</name>
    <dbReference type="NCBI Taxonomy" id="83296"/>
    <lineage>
        <taxon>Eukaryota</taxon>
        <taxon>Fungi</taxon>
        <taxon>Fungi incertae sedis</taxon>
        <taxon>Microsporidia</taxon>
        <taxon>Nosematidae</taxon>
        <taxon>Nosema</taxon>
    </lineage>
</organism>
<protein>
    <recommendedName>
        <fullName evidence="4">Serine aminopeptidase S33 domain-containing protein</fullName>
    </recommendedName>
</protein>
<dbReference type="InterPro" id="IPR029058">
    <property type="entry name" value="AB_hydrolase_fold"/>
</dbReference>
<keyword evidence="1" id="KW-0812">Transmembrane</keyword>
<dbReference type="PANTHER" id="PTHR12277">
    <property type="entry name" value="ALPHA/BETA HYDROLASE DOMAIN-CONTAINING PROTEIN"/>
    <property type="match status" value="1"/>
</dbReference>